<keyword evidence="1 2" id="KW-0808">Transferase</keyword>
<dbReference type="PANTHER" id="PTHR48207">
    <property type="entry name" value="SUCCINATE--HYDROXYMETHYLGLUTARATE COA-TRANSFERASE"/>
    <property type="match status" value="1"/>
</dbReference>
<protein>
    <submittedName>
        <fullName evidence="2">CoA transferase</fullName>
        <ecNumber evidence="2">2.8.3.-</ecNumber>
    </submittedName>
</protein>
<sequence>MQFLKGIRVVSFNHFVMGPLGIQILADLGADVIAVESLDGAFQRHWSSGNKFIDGDSLTFAFANRNKRSLALDLKSESGKDVARKLIASADVLAENFRPGVMDRLGLGYEQAKKLNPKLIYAAATGYGAHGPYKDRPGQDLLLQAMSGIAAITGREPDESRAVGVSVVDHHGAALFALGIMAALLGRAQSEEGCRVDVSLLGAALDLQQEGITSFLNGKRPASIRQPGATAGWSAPGGYGVFAAKGGSVAISLSTPAMLARALDCPALSEFTEGDVFAKTREISALVEQHCLRFSVNELLARLAELDIWHTRVNDYAMMSEDPQVKHNGHLIETALPSAGTPVRVLSHPVRYNDQAPPVYLPPQKLGAQSREILTELGYPDDAIDALIEQRVVGVPDHAEA</sequence>
<dbReference type="Proteomes" id="UP001494588">
    <property type="component" value="Unassembled WGS sequence"/>
</dbReference>
<evidence type="ECO:0000256" key="1">
    <source>
        <dbReference type="ARBA" id="ARBA00022679"/>
    </source>
</evidence>
<dbReference type="Gene3D" id="3.30.1540.10">
    <property type="entry name" value="formyl-coa transferase, domain 3"/>
    <property type="match status" value="1"/>
</dbReference>
<dbReference type="EC" id="2.8.3.-" evidence="2"/>
<organism evidence="2 3">
    <name type="scientific">Paraburkholderia sabiae</name>
    <dbReference type="NCBI Taxonomy" id="273251"/>
    <lineage>
        <taxon>Bacteria</taxon>
        <taxon>Pseudomonadati</taxon>
        <taxon>Pseudomonadota</taxon>
        <taxon>Betaproteobacteria</taxon>
        <taxon>Burkholderiales</taxon>
        <taxon>Burkholderiaceae</taxon>
        <taxon>Paraburkholderia</taxon>
    </lineage>
</organism>
<name>A0ABU9QI04_9BURK</name>
<dbReference type="RefSeq" id="WP_201656550.1">
    <property type="nucleotide sequence ID" value="NZ_CAJHCS010000025.1"/>
</dbReference>
<dbReference type="InterPro" id="IPR050483">
    <property type="entry name" value="CoA-transferase_III_domain"/>
</dbReference>
<dbReference type="InterPro" id="IPR044855">
    <property type="entry name" value="CoA-Trfase_III_dom3_sf"/>
</dbReference>
<dbReference type="InterPro" id="IPR023606">
    <property type="entry name" value="CoA-Trfase_III_dom_1_sf"/>
</dbReference>
<dbReference type="PANTHER" id="PTHR48207:SF4">
    <property type="entry name" value="BLL6097 PROTEIN"/>
    <property type="match status" value="1"/>
</dbReference>
<dbReference type="EMBL" id="JAZHGC010000023">
    <property type="protein sequence ID" value="MEM5289074.1"/>
    <property type="molecule type" value="Genomic_DNA"/>
</dbReference>
<dbReference type="SUPFAM" id="SSF89796">
    <property type="entry name" value="CoA-transferase family III (CaiB/BaiF)"/>
    <property type="match status" value="1"/>
</dbReference>
<reference evidence="2 3" key="1">
    <citation type="submission" date="2024-01" db="EMBL/GenBank/DDBJ databases">
        <title>The diversity of rhizobia nodulating Mimosa spp. in eleven states of Brazil covering several biomes is determined by host plant, location, and edaphic factors.</title>
        <authorList>
            <person name="Rouws L."/>
            <person name="Barauna A."/>
            <person name="Beukes C."/>
            <person name="De Faria S.M."/>
            <person name="Gross E."/>
            <person name="Dos Reis Junior F.B."/>
            <person name="Simon M."/>
            <person name="Maluk M."/>
            <person name="Odee D.W."/>
            <person name="Kenicer G."/>
            <person name="Young J.P.W."/>
            <person name="Reis V.M."/>
            <person name="Zilli J."/>
            <person name="James E.K."/>
        </authorList>
    </citation>
    <scope>NUCLEOTIDE SEQUENCE [LARGE SCALE GENOMIC DNA]</scope>
    <source>
        <strain evidence="2 3">JPY77</strain>
    </source>
</reference>
<comment type="caution">
    <text evidence="2">The sequence shown here is derived from an EMBL/GenBank/DDBJ whole genome shotgun (WGS) entry which is preliminary data.</text>
</comment>
<evidence type="ECO:0000313" key="3">
    <source>
        <dbReference type="Proteomes" id="UP001494588"/>
    </source>
</evidence>
<accession>A0ABU9QI04</accession>
<gene>
    <name evidence="2" type="ORF">V4C55_25400</name>
</gene>
<evidence type="ECO:0000313" key="2">
    <source>
        <dbReference type="EMBL" id="MEM5289074.1"/>
    </source>
</evidence>
<keyword evidence="3" id="KW-1185">Reference proteome</keyword>
<dbReference type="InterPro" id="IPR003673">
    <property type="entry name" value="CoA-Trfase_fam_III"/>
</dbReference>
<dbReference type="GO" id="GO:0016740">
    <property type="term" value="F:transferase activity"/>
    <property type="evidence" value="ECO:0007669"/>
    <property type="project" value="UniProtKB-KW"/>
</dbReference>
<dbReference type="Gene3D" id="3.40.50.10540">
    <property type="entry name" value="Crotonobetainyl-coa:carnitine coa-transferase, domain 1"/>
    <property type="match status" value="1"/>
</dbReference>
<dbReference type="Pfam" id="PF02515">
    <property type="entry name" value="CoA_transf_3"/>
    <property type="match status" value="1"/>
</dbReference>
<proteinExistence type="predicted"/>